<protein>
    <submittedName>
        <fullName evidence="1">Uncharacterized protein</fullName>
    </submittedName>
</protein>
<name>A0A821P6E8_9BILA</name>
<reference evidence="1" key="1">
    <citation type="submission" date="2021-02" db="EMBL/GenBank/DDBJ databases">
        <authorList>
            <person name="Nowell W R."/>
        </authorList>
    </citation>
    <scope>NUCLEOTIDE SEQUENCE</scope>
</reference>
<feature type="non-terminal residue" evidence="1">
    <location>
        <position position="1"/>
    </location>
</feature>
<accession>A0A821P6E8</accession>
<sequence length="137" mass="16333">LDIKTYHHLEIYQQFLDQQKVDNERKLKYIEDEIATARQYSLFDSLAREQMEDLVRQQNKHIQNDELIVKLQKILNELVNHFQSIVILNPEQDNNYDLIKQFKQKGLQDMPSPTISCQRALSIVSFSHRRHHSICSI</sequence>
<dbReference type="Proteomes" id="UP000663873">
    <property type="component" value="Unassembled WGS sequence"/>
</dbReference>
<proteinExistence type="predicted"/>
<keyword evidence="2" id="KW-1185">Reference proteome</keyword>
<evidence type="ECO:0000313" key="2">
    <source>
        <dbReference type="Proteomes" id="UP000663873"/>
    </source>
</evidence>
<evidence type="ECO:0000313" key="1">
    <source>
        <dbReference type="EMBL" id="CAF4799690.1"/>
    </source>
</evidence>
<comment type="caution">
    <text evidence="1">The sequence shown here is derived from an EMBL/GenBank/DDBJ whole genome shotgun (WGS) entry which is preliminary data.</text>
</comment>
<gene>
    <name evidence="1" type="ORF">UJA718_LOCUS41231</name>
</gene>
<dbReference type="EMBL" id="CAJOBP010048058">
    <property type="protein sequence ID" value="CAF4799690.1"/>
    <property type="molecule type" value="Genomic_DNA"/>
</dbReference>
<organism evidence="1 2">
    <name type="scientific">Rotaria socialis</name>
    <dbReference type="NCBI Taxonomy" id="392032"/>
    <lineage>
        <taxon>Eukaryota</taxon>
        <taxon>Metazoa</taxon>
        <taxon>Spiralia</taxon>
        <taxon>Gnathifera</taxon>
        <taxon>Rotifera</taxon>
        <taxon>Eurotatoria</taxon>
        <taxon>Bdelloidea</taxon>
        <taxon>Philodinida</taxon>
        <taxon>Philodinidae</taxon>
        <taxon>Rotaria</taxon>
    </lineage>
</organism>
<dbReference type="AlphaFoldDB" id="A0A821P6E8"/>